<gene>
    <name evidence="2" type="ORF">g.3037</name>
</gene>
<keyword evidence="1" id="KW-0812">Transmembrane</keyword>
<dbReference type="AlphaFoldDB" id="A0A2S2NZM8"/>
<sequence length="107" mass="12681">MTGLHSFNLLNEIIDLHKKYFPDKRTHRLNLKERIIMVFFKLKQGLSFAILGILFNYLSSETFRITYNVMIPQLAQIFQSLVYWPSKQETSSKVLSRDFSGWSNNLY</sequence>
<proteinExistence type="predicted"/>
<keyword evidence="1" id="KW-1133">Transmembrane helix</keyword>
<accession>A0A2S2NZM8</accession>
<evidence type="ECO:0000256" key="1">
    <source>
        <dbReference type="SAM" id="Phobius"/>
    </source>
</evidence>
<protein>
    <submittedName>
        <fullName evidence="2">Uncharacterized protein</fullName>
    </submittedName>
</protein>
<dbReference type="EMBL" id="GGMR01010028">
    <property type="protein sequence ID" value="MBY22647.1"/>
    <property type="molecule type" value="Transcribed_RNA"/>
</dbReference>
<reference evidence="2" key="1">
    <citation type="submission" date="2018-04" db="EMBL/GenBank/DDBJ databases">
        <title>Transcriptome of Schizaphis graminum biotype I.</title>
        <authorList>
            <person name="Scully E.D."/>
            <person name="Geib S.M."/>
            <person name="Palmer N.A."/>
            <person name="Koch K."/>
            <person name="Bradshaw J."/>
            <person name="Heng-Moss T."/>
            <person name="Sarath G."/>
        </authorList>
    </citation>
    <scope>NUCLEOTIDE SEQUENCE</scope>
</reference>
<evidence type="ECO:0000313" key="2">
    <source>
        <dbReference type="EMBL" id="MBY22647.1"/>
    </source>
</evidence>
<organism evidence="2">
    <name type="scientific">Schizaphis graminum</name>
    <name type="common">Green bug aphid</name>
    <dbReference type="NCBI Taxonomy" id="13262"/>
    <lineage>
        <taxon>Eukaryota</taxon>
        <taxon>Metazoa</taxon>
        <taxon>Ecdysozoa</taxon>
        <taxon>Arthropoda</taxon>
        <taxon>Hexapoda</taxon>
        <taxon>Insecta</taxon>
        <taxon>Pterygota</taxon>
        <taxon>Neoptera</taxon>
        <taxon>Paraneoptera</taxon>
        <taxon>Hemiptera</taxon>
        <taxon>Sternorrhyncha</taxon>
        <taxon>Aphidomorpha</taxon>
        <taxon>Aphidoidea</taxon>
        <taxon>Aphididae</taxon>
        <taxon>Aphidini</taxon>
        <taxon>Schizaphis</taxon>
    </lineage>
</organism>
<feature type="transmembrane region" description="Helical" evidence="1">
    <location>
        <begin position="35"/>
        <end position="59"/>
    </location>
</feature>
<keyword evidence="1" id="KW-0472">Membrane</keyword>
<name>A0A2S2NZM8_SCHGA</name>